<dbReference type="Pfam" id="PF18127">
    <property type="entry name" value="NAMPT_N"/>
    <property type="match status" value="1"/>
</dbReference>
<feature type="domain" description="Nicotinate/nicotinamide phosphoribosyltransferase" evidence="9">
    <location>
        <begin position="193"/>
        <end position="434"/>
    </location>
</feature>
<dbReference type="PANTHER" id="PTHR43816">
    <property type="entry name" value="NICOTINAMIDE PHOSPHORIBOSYLTRANSFERASE"/>
    <property type="match status" value="1"/>
</dbReference>
<dbReference type="PIRSF" id="PIRSF005943">
    <property type="entry name" value="NMPRT"/>
    <property type="match status" value="1"/>
</dbReference>
<dbReference type="Pfam" id="PF04095">
    <property type="entry name" value="NAPRTase"/>
    <property type="match status" value="1"/>
</dbReference>
<accession>A0AAQ4D5M8</accession>
<keyword evidence="12" id="KW-1185">Reference proteome</keyword>
<evidence type="ECO:0000256" key="8">
    <source>
        <dbReference type="ARBA" id="ARBA00047835"/>
    </source>
</evidence>
<evidence type="ECO:0000259" key="10">
    <source>
        <dbReference type="Pfam" id="PF18127"/>
    </source>
</evidence>
<protein>
    <recommendedName>
        <fullName evidence="7">Nicotinamide phosphoribosyltransferase</fullName>
        <ecNumber evidence="6">2.4.2.12</ecNumber>
    </recommendedName>
</protein>
<comment type="caution">
    <text evidence="11">The sequence shown here is derived from an EMBL/GenBank/DDBJ whole genome shotgun (WGS) entry which is preliminary data.</text>
</comment>
<evidence type="ECO:0000256" key="3">
    <source>
        <dbReference type="ARBA" id="ARBA00022676"/>
    </source>
</evidence>
<gene>
    <name evidence="11" type="ORF">V5799_004596</name>
</gene>
<dbReference type="SUPFAM" id="SSF51690">
    <property type="entry name" value="Nicotinate/Quinolinate PRTase C-terminal domain-like"/>
    <property type="match status" value="1"/>
</dbReference>
<comment type="similarity">
    <text evidence="1">Belongs to the NAPRTase family.</text>
</comment>
<reference evidence="11 12" key="1">
    <citation type="journal article" date="2023" name="Arcadia Sci">
        <title>De novo assembly of a long-read Amblyomma americanum tick genome.</title>
        <authorList>
            <person name="Chou S."/>
            <person name="Poskanzer K.E."/>
            <person name="Rollins M."/>
            <person name="Thuy-Boun P.S."/>
        </authorList>
    </citation>
    <scope>NUCLEOTIDE SEQUENCE [LARGE SCALE GENOMIC DNA]</scope>
    <source>
        <strain evidence="11">F_SG_1</strain>
        <tissue evidence="11">Salivary glands</tissue>
    </source>
</reference>
<evidence type="ECO:0000256" key="7">
    <source>
        <dbReference type="ARBA" id="ARBA00035036"/>
    </source>
</evidence>
<dbReference type="InterPro" id="IPR041525">
    <property type="entry name" value="N/Namide_PRibTrfase"/>
</dbReference>
<dbReference type="PANTHER" id="PTHR43816:SF1">
    <property type="entry name" value="NICOTINAMIDE PHOSPHORIBOSYLTRANSFERASE"/>
    <property type="match status" value="1"/>
</dbReference>
<evidence type="ECO:0000256" key="6">
    <source>
        <dbReference type="ARBA" id="ARBA00035024"/>
    </source>
</evidence>
<dbReference type="GO" id="GO:0009435">
    <property type="term" value="P:NAD+ biosynthetic process"/>
    <property type="evidence" value="ECO:0007669"/>
    <property type="project" value="InterPro"/>
</dbReference>
<dbReference type="InterPro" id="IPR036068">
    <property type="entry name" value="Nicotinate_pribotase-like_C"/>
</dbReference>
<keyword evidence="4" id="KW-0808">Transferase</keyword>
<name>A0AAQ4D5M8_AMBAM</name>
<evidence type="ECO:0000313" key="11">
    <source>
        <dbReference type="EMBL" id="KAK8757768.1"/>
    </source>
</evidence>
<evidence type="ECO:0000259" key="9">
    <source>
        <dbReference type="Pfam" id="PF04095"/>
    </source>
</evidence>
<evidence type="ECO:0000256" key="4">
    <source>
        <dbReference type="ARBA" id="ARBA00022679"/>
    </source>
</evidence>
<sequence>ADVISIGSDIGLPKSEDAAGHTDNIILCTDSSRVCHYLLYPEQTTHLYSYFECIGGKFDKTLFFGLQYILKKWMVGPVVTVKKINEAKEFFRMHFNQELFNESGWMHIVEQQHDGCLPLSIKAVPEGSLIPRRNVLFTVENTDPEVPWLTDWCQALLTQTWYPTAVATNAWHHKELMAKYLVDTCGSAASIPYQLHDFGFGGASSVESAALGGAAHLVNFLSTDNIAGVQLVHRYYGHPMAGYSYPSTDHSTMTAWGPAGQYVACRQAMHAFPSGPASVASDAYHVANCCEHVWGQDLRHLVEARAELHGGMLIVRLQSGDPPEIAVEVLETLGRHYSVAVNSLGFRELPPYVRLMHSDGVTLEMAEAVLANAKAHRWSAHNVLLASDGSLMREQRGPAHRFSFQCSAAVVDGKEREVHRDPATDTALSSKKGKLTLQRSGSSYITVEQGQGNPDEDCLVQVFRNGHLLVDQSFEDIRRRSQEPLHELLNT</sequence>
<dbReference type="GO" id="GO:0047280">
    <property type="term" value="F:nicotinamide phosphoribosyltransferase activity"/>
    <property type="evidence" value="ECO:0007669"/>
    <property type="project" value="UniProtKB-EC"/>
</dbReference>
<dbReference type="NCBIfam" id="NF006629">
    <property type="entry name" value="PRK09198.1"/>
    <property type="match status" value="1"/>
</dbReference>
<keyword evidence="3" id="KW-0328">Glycosyltransferase</keyword>
<keyword evidence="2" id="KW-0662">Pyridine nucleotide biosynthesis</keyword>
<dbReference type="InterPro" id="IPR013785">
    <property type="entry name" value="Aldolase_TIM"/>
</dbReference>
<dbReference type="Gene3D" id="3.20.20.70">
    <property type="entry name" value="Aldolase class I"/>
    <property type="match status" value="1"/>
</dbReference>
<proteinExistence type="inferred from homology"/>
<feature type="non-terminal residue" evidence="11">
    <location>
        <position position="1"/>
    </location>
</feature>
<dbReference type="EC" id="2.4.2.12" evidence="6"/>
<dbReference type="EMBL" id="JARKHS020034831">
    <property type="protein sequence ID" value="KAK8757768.1"/>
    <property type="molecule type" value="Genomic_DNA"/>
</dbReference>
<evidence type="ECO:0000313" key="12">
    <source>
        <dbReference type="Proteomes" id="UP001321473"/>
    </source>
</evidence>
<evidence type="ECO:0000256" key="1">
    <source>
        <dbReference type="ARBA" id="ARBA00010897"/>
    </source>
</evidence>
<comment type="pathway">
    <text evidence="5">Cofactor biosynthesis; NAD(+) biosynthesis; nicotinamide D-ribonucleotide from 5-phospho-alpha-D-ribose 1-diphosphate and nicotinamide: step 1/1.</text>
</comment>
<evidence type="ECO:0000256" key="5">
    <source>
        <dbReference type="ARBA" id="ARBA00035007"/>
    </source>
</evidence>
<dbReference type="InterPro" id="IPR016471">
    <property type="entry name" value="Nicotinamide_PRibTrfase"/>
</dbReference>
<organism evidence="11 12">
    <name type="scientific">Amblyomma americanum</name>
    <name type="common">Lone star tick</name>
    <dbReference type="NCBI Taxonomy" id="6943"/>
    <lineage>
        <taxon>Eukaryota</taxon>
        <taxon>Metazoa</taxon>
        <taxon>Ecdysozoa</taxon>
        <taxon>Arthropoda</taxon>
        <taxon>Chelicerata</taxon>
        <taxon>Arachnida</taxon>
        <taxon>Acari</taxon>
        <taxon>Parasitiformes</taxon>
        <taxon>Ixodida</taxon>
        <taxon>Ixodoidea</taxon>
        <taxon>Ixodidae</taxon>
        <taxon>Amblyomminae</taxon>
        <taxon>Amblyomma</taxon>
    </lineage>
</organism>
<comment type="catalytic activity">
    <reaction evidence="8">
        <text>beta-nicotinamide D-ribonucleotide + diphosphate = 5-phospho-alpha-D-ribose 1-diphosphate + nicotinamide + H(+)</text>
        <dbReference type="Rhea" id="RHEA:16149"/>
        <dbReference type="ChEBI" id="CHEBI:14649"/>
        <dbReference type="ChEBI" id="CHEBI:15378"/>
        <dbReference type="ChEBI" id="CHEBI:17154"/>
        <dbReference type="ChEBI" id="CHEBI:33019"/>
        <dbReference type="ChEBI" id="CHEBI:58017"/>
        <dbReference type="EC" id="2.4.2.12"/>
    </reaction>
    <physiologicalReaction direction="right-to-left" evidence="8">
        <dbReference type="Rhea" id="RHEA:16151"/>
    </physiologicalReaction>
</comment>
<dbReference type="AlphaFoldDB" id="A0AAQ4D5M8"/>
<evidence type="ECO:0000256" key="2">
    <source>
        <dbReference type="ARBA" id="ARBA00022642"/>
    </source>
</evidence>
<dbReference type="InterPro" id="IPR041529">
    <property type="entry name" value="DUF5598"/>
</dbReference>
<feature type="domain" description="Nicotinamide phosphoribosyltransferase N-terminal" evidence="10">
    <location>
        <begin position="24"/>
        <end position="121"/>
    </location>
</feature>
<dbReference type="Proteomes" id="UP001321473">
    <property type="component" value="Unassembled WGS sequence"/>
</dbReference>